<evidence type="ECO:0000313" key="7">
    <source>
        <dbReference type="Proteomes" id="UP001595715"/>
    </source>
</evidence>
<dbReference type="Proteomes" id="UP001595715">
    <property type="component" value="Unassembled WGS sequence"/>
</dbReference>
<keyword evidence="7" id="KW-1185">Reference proteome</keyword>
<keyword evidence="3" id="KW-0238">DNA-binding</keyword>
<evidence type="ECO:0000256" key="2">
    <source>
        <dbReference type="ARBA" id="ARBA00023015"/>
    </source>
</evidence>
<keyword evidence="4" id="KW-0804">Transcription</keyword>
<name>A0ABV8K9X9_9BACL</name>
<dbReference type="Gene3D" id="3.40.190.290">
    <property type="match status" value="1"/>
</dbReference>
<evidence type="ECO:0000256" key="1">
    <source>
        <dbReference type="ARBA" id="ARBA00009437"/>
    </source>
</evidence>
<evidence type="ECO:0000313" key="6">
    <source>
        <dbReference type="EMBL" id="MFC4102692.1"/>
    </source>
</evidence>
<dbReference type="InterPro" id="IPR036388">
    <property type="entry name" value="WH-like_DNA-bd_sf"/>
</dbReference>
<comment type="caution">
    <text evidence="6">The sequence shown here is derived from an EMBL/GenBank/DDBJ whole genome shotgun (WGS) entry which is preliminary data.</text>
</comment>
<dbReference type="Gene3D" id="1.10.10.10">
    <property type="entry name" value="Winged helix-like DNA-binding domain superfamily/Winged helix DNA-binding domain"/>
    <property type="match status" value="1"/>
</dbReference>
<dbReference type="PANTHER" id="PTHR30126:SF40">
    <property type="entry name" value="HTH-TYPE TRANSCRIPTIONAL REGULATOR GLTR"/>
    <property type="match status" value="1"/>
</dbReference>
<dbReference type="SUPFAM" id="SSF53850">
    <property type="entry name" value="Periplasmic binding protein-like II"/>
    <property type="match status" value="1"/>
</dbReference>
<comment type="similarity">
    <text evidence="1">Belongs to the LysR transcriptional regulatory family.</text>
</comment>
<dbReference type="InterPro" id="IPR036390">
    <property type="entry name" value="WH_DNA-bd_sf"/>
</dbReference>
<gene>
    <name evidence="6" type="ORF">ACFOZ8_24015</name>
</gene>
<evidence type="ECO:0000256" key="3">
    <source>
        <dbReference type="ARBA" id="ARBA00023125"/>
    </source>
</evidence>
<accession>A0ABV8K9X9</accession>
<evidence type="ECO:0000256" key="4">
    <source>
        <dbReference type="ARBA" id="ARBA00023163"/>
    </source>
</evidence>
<dbReference type="PROSITE" id="PS50931">
    <property type="entry name" value="HTH_LYSR"/>
    <property type="match status" value="1"/>
</dbReference>
<organism evidence="6 7">
    <name type="scientific">Paenibacillus xanthanilyticus</name>
    <dbReference type="NCBI Taxonomy" id="1783531"/>
    <lineage>
        <taxon>Bacteria</taxon>
        <taxon>Bacillati</taxon>
        <taxon>Bacillota</taxon>
        <taxon>Bacilli</taxon>
        <taxon>Bacillales</taxon>
        <taxon>Paenibacillaceae</taxon>
        <taxon>Paenibacillus</taxon>
    </lineage>
</organism>
<dbReference type="PRINTS" id="PR00039">
    <property type="entry name" value="HTHLYSR"/>
</dbReference>
<evidence type="ECO:0000259" key="5">
    <source>
        <dbReference type="PROSITE" id="PS50931"/>
    </source>
</evidence>
<proteinExistence type="inferred from homology"/>
<keyword evidence="2" id="KW-0805">Transcription regulation</keyword>
<protein>
    <submittedName>
        <fullName evidence="6">LysR family transcriptional regulator</fullName>
    </submittedName>
</protein>
<reference evidence="7" key="1">
    <citation type="journal article" date="2019" name="Int. J. Syst. Evol. Microbiol.">
        <title>The Global Catalogue of Microorganisms (GCM) 10K type strain sequencing project: providing services to taxonomists for standard genome sequencing and annotation.</title>
        <authorList>
            <consortium name="The Broad Institute Genomics Platform"/>
            <consortium name="The Broad Institute Genome Sequencing Center for Infectious Disease"/>
            <person name="Wu L."/>
            <person name="Ma J."/>
        </authorList>
    </citation>
    <scope>NUCLEOTIDE SEQUENCE [LARGE SCALE GENOMIC DNA]</scope>
    <source>
        <strain evidence="7">IBRC-M 10987</strain>
    </source>
</reference>
<dbReference type="PANTHER" id="PTHR30126">
    <property type="entry name" value="HTH-TYPE TRANSCRIPTIONAL REGULATOR"/>
    <property type="match status" value="1"/>
</dbReference>
<feature type="domain" description="HTH lysR-type" evidence="5">
    <location>
        <begin position="16"/>
        <end position="73"/>
    </location>
</feature>
<dbReference type="RefSeq" id="WP_377721310.1">
    <property type="nucleotide sequence ID" value="NZ_JBHSAM010000034.1"/>
</dbReference>
<dbReference type="InterPro" id="IPR000847">
    <property type="entry name" value="LysR_HTH_N"/>
</dbReference>
<dbReference type="InterPro" id="IPR005119">
    <property type="entry name" value="LysR_subst-bd"/>
</dbReference>
<dbReference type="EMBL" id="JBHSAM010000034">
    <property type="protein sequence ID" value="MFC4102692.1"/>
    <property type="molecule type" value="Genomic_DNA"/>
</dbReference>
<dbReference type="Pfam" id="PF03466">
    <property type="entry name" value="LysR_substrate"/>
    <property type="match status" value="1"/>
</dbReference>
<dbReference type="SUPFAM" id="SSF46785">
    <property type="entry name" value="Winged helix' DNA-binding domain"/>
    <property type="match status" value="1"/>
</dbReference>
<dbReference type="Pfam" id="PF00126">
    <property type="entry name" value="HTH_1"/>
    <property type="match status" value="1"/>
</dbReference>
<sequence>MMLSKKMMTKGVEIQMELTDLRVVLAIMKEGNITRAAEKLGYVQSNITTRVRKLEQELGVQLFTRNTKGVVPTEKGRIFSQYASSILHMVEDAALAVKEPDQPCGPLAIGVVETFASSAAFMSALTDFQSKYPEVALSLVTGTSPQNYAKVQNRELDGAFCTGEFDLSLMQVAYEIQEEVFLLQGGQEPDASDPDVAKASWIVFPRGCPLRAAIEDWLQTKGVASINMIEVSTLDTMLNCVRSGIGYALLTESVVSADDQRLRAHTVPQQYRFVTTRLIARKEQFRSKAFSAFAKCLETAGKTPALGSL</sequence>